<keyword evidence="13 20" id="KW-0472">Membrane</keyword>
<evidence type="ECO:0000256" key="2">
    <source>
        <dbReference type="ARBA" id="ARBA00004477"/>
    </source>
</evidence>
<organism evidence="22 23">
    <name type="scientific">Esox lucius</name>
    <name type="common">Northern pike</name>
    <dbReference type="NCBI Taxonomy" id="8010"/>
    <lineage>
        <taxon>Eukaryota</taxon>
        <taxon>Metazoa</taxon>
        <taxon>Chordata</taxon>
        <taxon>Craniata</taxon>
        <taxon>Vertebrata</taxon>
        <taxon>Euteleostomi</taxon>
        <taxon>Actinopterygii</taxon>
        <taxon>Neopterygii</taxon>
        <taxon>Teleostei</taxon>
        <taxon>Protacanthopterygii</taxon>
        <taxon>Esociformes</taxon>
        <taxon>Esocidae</taxon>
        <taxon>Esox</taxon>
    </lineage>
</organism>
<keyword evidence="23" id="KW-1185">Reference proteome</keyword>
<dbReference type="CDD" id="cd16788">
    <property type="entry name" value="mRING-HC-C3HC5_RNF26"/>
    <property type="match status" value="1"/>
</dbReference>
<evidence type="ECO:0000313" key="23">
    <source>
        <dbReference type="Proteomes" id="UP000265140"/>
    </source>
</evidence>
<reference evidence="23" key="1">
    <citation type="journal article" date="2014" name="PLoS ONE">
        <title>The genome and linkage map of the northern pike (Esox lucius): conserved synteny revealed between the salmonid sister group and the Neoteleostei.</title>
        <authorList>
            <person name="Rondeau E.B."/>
            <person name="Minkley D.R."/>
            <person name="Leong J.S."/>
            <person name="Messmer A.M."/>
            <person name="Jantzen J.R."/>
            <person name="von Schalburg K.R."/>
            <person name="Lemon C."/>
            <person name="Bird N.H."/>
            <person name="Koop B.F."/>
        </authorList>
    </citation>
    <scope>NUCLEOTIDE SEQUENCE</scope>
</reference>
<dbReference type="GO" id="GO:0008270">
    <property type="term" value="F:zinc ion binding"/>
    <property type="evidence" value="ECO:0007669"/>
    <property type="project" value="UniProtKB-KW"/>
</dbReference>
<comment type="function">
    <text evidence="14">E3 ubiquitin-protein ligase that plays a key role in endosome organization by retaining vesicles in the perinuclear cloud. Acts as a platform for perinuclear positioning of the endosomal system by mediating ubiquitination of SQSTM1 through interaction with the ubiquitin conjugating enzyme UBE2J1. Ubiquitinated SQSTM1 attracts specific vesicle-associated adapters, forming a molecular bridge that restrains cognate vesicles in the perinuclear region and organizes the endosomal pathway for efficient cargo transport. Also acts as a regulator of type I interferon production in response to viral infection by mediating the formation of 'Lys-11'-linked polyubiquitin chains on TMEM173/STING, leading to stabilize TMEM173/STING. Also required to limit type I interferon response by promoting autophagic degradation of IRF3.</text>
</comment>
<reference evidence="22" key="3">
    <citation type="submission" date="2025-08" db="UniProtKB">
        <authorList>
            <consortium name="Ensembl"/>
        </authorList>
    </citation>
    <scope>IDENTIFICATION</scope>
</reference>
<reference evidence="22" key="2">
    <citation type="submission" date="2020-02" db="EMBL/GenBank/DDBJ databases">
        <title>Esox lucius (northern pike) genome, fEsoLuc1, primary haplotype.</title>
        <authorList>
            <person name="Myers G."/>
            <person name="Karagic N."/>
            <person name="Meyer A."/>
            <person name="Pippel M."/>
            <person name="Reichard M."/>
            <person name="Winkler S."/>
            <person name="Tracey A."/>
            <person name="Sims Y."/>
            <person name="Howe K."/>
            <person name="Rhie A."/>
            <person name="Formenti G."/>
            <person name="Durbin R."/>
            <person name="Fedrigo O."/>
            <person name="Jarvis E.D."/>
        </authorList>
    </citation>
    <scope>NUCLEOTIDE SEQUENCE [LARGE SCALE GENOMIC DNA]</scope>
</reference>
<dbReference type="SUPFAM" id="SSF57850">
    <property type="entry name" value="RING/U-box"/>
    <property type="match status" value="1"/>
</dbReference>
<feature type="transmembrane region" description="Helical" evidence="20">
    <location>
        <begin position="221"/>
        <end position="250"/>
    </location>
</feature>
<evidence type="ECO:0000256" key="7">
    <source>
        <dbReference type="ARBA" id="ARBA00022723"/>
    </source>
</evidence>
<dbReference type="EC" id="2.3.2.27" evidence="4"/>
<keyword evidence="5" id="KW-0808">Transferase</keyword>
<dbReference type="FunFam" id="3.30.40.10:FF:000387">
    <property type="entry name" value="RING finger protein 26"/>
    <property type="match status" value="1"/>
</dbReference>
<dbReference type="Proteomes" id="UP000265140">
    <property type="component" value="Chromosome 7"/>
</dbReference>
<comment type="subunit">
    <text evidence="15">Interacts with INCA1. Interacts with TMEM43, ENDOD1, TMEM33 and TMED1 to form a complex capable of modulating innate immune signaling through the cGAS-STING pathway. Interacts with UBE2J1; this interaction is important for SQSTM1 ubiquitination.</text>
</comment>
<dbReference type="PROSITE" id="PS50089">
    <property type="entry name" value="ZF_RING_2"/>
    <property type="match status" value="1"/>
</dbReference>
<protein>
    <recommendedName>
        <fullName evidence="16">E3 ubiquitin-protein ligase RNF26</fullName>
        <ecNumber evidence="4">2.3.2.27</ecNumber>
    </recommendedName>
    <alternativeName>
        <fullName evidence="17">RING finger protein 26</fullName>
    </alternativeName>
</protein>
<feature type="region of interest" description="Disordered" evidence="19">
    <location>
        <begin position="380"/>
        <end position="401"/>
    </location>
</feature>
<dbReference type="Bgee" id="ENSELUG00000013018">
    <property type="expression patterns" value="Expressed in ovary and 14 other cell types or tissues"/>
</dbReference>
<evidence type="ECO:0000256" key="17">
    <source>
        <dbReference type="ARBA" id="ARBA00075536"/>
    </source>
</evidence>
<evidence type="ECO:0000256" key="18">
    <source>
        <dbReference type="PROSITE-ProRule" id="PRU00175"/>
    </source>
</evidence>
<keyword evidence="11" id="KW-0862">Zinc</keyword>
<evidence type="ECO:0000313" key="22">
    <source>
        <dbReference type="Ensembl" id="ENSELUP00000034467.2"/>
    </source>
</evidence>
<evidence type="ECO:0000256" key="9">
    <source>
        <dbReference type="ARBA" id="ARBA00022786"/>
    </source>
</evidence>
<evidence type="ECO:0000256" key="15">
    <source>
        <dbReference type="ARBA" id="ARBA00063040"/>
    </source>
</evidence>
<dbReference type="GO" id="GO:0006511">
    <property type="term" value="P:ubiquitin-dependent protein catabolic process"/>
    <property type="evidence" value="ECO:0007669"/>
    <property type="project" value="TreeGrafter"/>
</dbReference>
<accession>A0A3P9A0C8</accession>
<evidence type="ECO:0000256" key="3">
    <source>
        <dbReference type="ARBA" id="ARBA00004906"/>
    </source>
</evidence>
<proteinExistence type="predicted"/>
<dbReference type="Gene3D" id="3.30.40.10">
    <property type="entry name" value="Zinc/RING finger domain, C3HC4 (zinc finger)"/>
    <property type="match status" value="1"/>
</dbReference>
<dbReference type="InParanoid" id="A0A3P9A0C8"/>
<evidence type="ECO:0000256" key="20">
    <source>
        <dbReference type="SAM" id="Phobius"/>
    </source>
</evidence>
<feature type="compositionally biased region" description="Polar residues" evidence="19">
    <location>
        <begin position="381"/>
        <end position="391"/>
    </location>
</feature>
<evidence type="ECO:0000256" key="8">
    <source>
        <dbReference type="ARBA" id="ARBA00022771"/>
    </source>
</evidence>
<reference evidence="22" key="4">
    <citation type="submission" date="2025-09" db="UniProtKB">
        <authorList>
            <consortium name="Ensembl"/>
        </authorList>
    </citation>
    <scope>IDENTIFICATION</scope>
</reference>
<dbReference type="SMART" id="SM00184">
    <property type="entry name" value="RING"/>
    <property type="match status" value="1"/>
</dbReference>
<evidence type="ECO:0000256" key="13">
    <source>
        <dbReference type="ARBA" id="ARBA00023136"/>
    </source>
</evidence>
<dbReference type="InterPro" id="IPR001841">
    <property type="entry name" value="Znf_RING"/>
</dbReference>
<evidence type="ECO:0000256" key="19">
    <source>
        <dbReference type="SAM" id="MobiDB-lite"/>
    </source>
</evidence>
<dbReference type="GO" id="GO:0005789">
    <property type="term" value="C:endoplasmic reticulum membrane"/>
    <property type="evidence" value="ECO:0007669"/>
    <property type="project" value="UniProtKB-SubCell"/>
</dbReference>
<evidence type="ECO:0000256" key="4">
    <source>
        <dbReference type="ARBA" id="ARBA00012483"/>
    </source>
</evidence>
<feature type="region of interest" description="Disordered" evidence="19">
    <location>
        <begin position="302"/>
        <end position="352"/>
    </location>
</feature>
<dbReference type="Pfam" id="PF13920">
    <property type="entry name" value="zf-C3HC4_3"/>
    <property type="match status" value="1"/>
</dbReference>
<comment type="subcellular location">
    <subcellularLocation>
        <location evidence="2">Endoplasmic reticulum membrane</location>
        <topology evidence="2">Multi-pass membrane protein</topology>
    </subcellularLocation>
</comment>
<dbReference type="STRING" id="8010.ENSELUP00000034467"/>
<evidence type="ECO:0000256" key="16">
    <source>
        <dbReference type="ARBA" id="ARBA00067352"/>
    </source>
</evidence>
<keyword evidence="8 18" id="KW-0863">Zinc-finger</keyword>
<evidence type="ECO:0000256" key="6">
    <source>
        <dbReference type="ARBA" id="ARBA00022692"/>
    </source>
</evidence>
<keyword evidence="10" id="KW-0256">Endoplasmic reticulum</keyword>
<keyword evidence="7" id="KW-0479">Metal-binding</keyword>
<evidence type="ECO:0000256" key="10">
    <source>
        <dbReference type="ARBA" id="ARBA00022824"/>
    </source>
</evidence>
<dbReference type="PANTHER" id="PTHR22696">
    <property type="entry name" value="E3 UBIQUITIN-PROTEIN LIGASE RNF26"/>
    <property type="match status" value="1"/>
</dbReference>
<evidence type="ECO:0000256" key="1">
    <source>
        <dbReference type="ARBA" id="ARBA00000900"/>
    </source>
</evidence>
<sequence>MFRPGNINMDVVNIAFCAIGKCLETCSLFLDLVVWFVNWLCRLFSDMGSSLHDLPVVLSGFTLLEYWNCALFSFLTVTEVVTSTAHGAFNVLEGWLETLGGIFESFKMVGHLSTHVAWRTKELLHRGLLSGHTLLKQTCEGFSIAFSLVLYFVNTIINILLISTQNCFSAIVGAWEAVSGPLHKALELAVTLLTFLYSCLVGTSVLLWTPCQLALEFLGSLGHVFITVFMFNIYGLLVTVIVVSLTLLYLNPEMPQRVAQQGVQFVNAIPGMLTLQRTISRLYLVAMEQAQAFQDNAAGPQAMGQVAQARQSRRVTPQPPGEGVGRPVLDLRTPGSPTDHTGTLLPTEQPGRPLVELNSTLQHLNTRWDSIDLDPDHYHHPSTTAKTTVKQQPGGEQGTQATTADTGLLSLLKEHEERKKCVICQDRVKNVLLLPCRHLCLCRHCSAILLQQPSQQHSCPLCRQAITQTMDVFL</sequence>
<dbReference type="GO" id="GO:0061630">
    <property type="term" value="F:ubiquitin protein ligase activity"/>
    <property type="evidence" value="ECO:0007669"/>
    <property type="project" value="UniProtKB-EC"/>
</dbReference>
<evidence type="ECO:0000256" key="14">
    <source>
        <dbReference type="ARBA" id="ARBA00057605"/>
    </source>
</evidence>
<keyword evidence="12 20" id="KW-1133">Transmembrane helix</keyword>
<keyword evidence="6 20" id="KW-0812">Transmembrane</keyword>
<feature type="transmembrane region" description="Helical" evidence="20">
    <location>
        <begin position="185"/>
        <end position="209"/>
    </location>
</feature>
<name>A0A3P9A0C8_ESOLU</name>
<dbReference type="GO" id="GO:0016567">
    <property type="term" value="P:protein ubiquitination"/>
    <property type="evidence" value="ECO:0007669"/>
    <property type="project" value="TreeGrafter"/>
</dbReference>
<evidence type="ECO:0000256" key="12">
    <source>
        <dbReference type="ARBA" id="ARBA00022989"/>
    </source>
</evidence>
<dbReference type="InterPro" id="IPR013083">
    <property type="entry name" value="Znf_RING/FYVE/PHD"/>
</dbReference>
<evidence type="ECO:0000256" key="5">
    <source>
        <dbReference type="ARBA" id="ARBA00022679"/>
    </source>
</evidence>
<comment type="catalytic activity">
    <reaction evidence="1">
        <text>S-ubiquitinyl-[E2 ubiquitin-conjugating enzyme]-L-cysteine + [acceptor protein]-L-lysine = [E2 ubiquitin-conjugating enzyme]-L-cysteine + N(6)-ubiquitinyl-[acceptor protein]-L-lysine.</text>
        <dbReference type="EC" id="2.3.2.27"/>
    </reaction>
</comment>
<dbReference type="OMA" id="MANFNTF"/>
<comment type="pathway">
    <text evidence="3">Protein modification; protein ubiquitination.</text>
</comment>
<feature type="compositionally biased region" description="Polar residues" evidence="19">
    <location>
        <begin position="335"/>
        <end position="346"/>
    </location>
</feature>
<feature type="transmembrane region" description="Helical" evidence="20">
    <location>
        <begin position="142"/>
        <end position="164"/>
    </location>
</feature>
<dbReference type="PANTHER" id="PTHR22696:SF1">
    <property type="entry name" value="E3 UBIQUITIN-PROTEIN LIGASE RNF26"/>
    <property type="match status" value="1"/>
</dbReference>
<dbReference type="AlphaFoldDB" id="A0A3P9A0C8"/>
<evidence type="ECO:0000259" key="21">
    <source>
        <dbReference type="PROSITE" id="PS50089"/>
    </source>
</evidence>
<dbReference type="Ensembl" id="ENSELUT00000021235.3">
    <property type="protein sequence ID" value="ENSELUP00000034467.2"/>
    <property type="gene ID" value="ENSELUG00000013018.3"/>
</dbReference>
<dbReference type="InterPro" id="IPR040089">
    <property type="entry name" value="RNF26_mRING-HC-C3HC5"/>
</dbReference>
<feature type="domain" description="RING-type" evidence="21">
    <location>
        <begin position="421"/>
        <end position="463"/>
    </location>
</feature>
<evidence type="ECO:0000256" key="11">
    <source>
        <dbReference type="ARBA" id="ARBA00022833"/>
    </source>
</evidence>
<keyword evidence="9" id="KW-0833">Ubl conjugation pathway</keyword>
<gene>
    <name evidence="22" type="primary">RNF26</name>
</gene>
<dbReference type="GeneTree" id="ENSGT00390000016584"/>